<dbReference type="EC" id="2.3.1.26" evidence="4"/>
<dbReference type="GO" id="GO:0034736">
    <property type="term" value="F:cholesterol O-acyltransferase activity"/>
    <property type="evidence" value="ECO:0007669"/>
    <property type="project" value="InterPro"/>
</dbReference>
<sequence>MEEENESNKCVYSDITVVGEEKMSVRKRLSKFSNHAEEEDEHQRDCAEESQEAPSNGRVDLKQLISKKIQLTAEAEELKPFFMKEVGSHFDDFVTNLIERSTSLDNGGCALTSFSVFEGDNNHRIKDLRAPPEHGKIFVIRRSVLDELLEVDHIRTIYHMFIALLILFILSTLAVDYIDEGRLVLEFNLMSYAFGKLSVAMWTWFTMFLCTLIVPYFLFQRWARGYHRTSHPLVYSFIHCFLFVVFQIGVLGLGPLYVVLAYTLPPASRFIVILEQIRFIMKAHSFVRENVPRVLNSAEKKSSTVPVPTVNQYLYFLFAPTLIYRDNYPRTPTVRWGYVTMQFAQVFGCLFYVYYIFERLCTPLFRNIKQEPFSARVLILCIFNSILPGVLILLLIFFAFLHCWLNAFAEMLRFGDRMFYKDWWNSTSYSNYYRTWNVVVHDWLYYYAYKDFLWFFTKRLRAAAMLAVFAVSAVVHEYALAVCLNFFYPVLFVLFMFFGMAFNFLVNDSRKRPIWNVLMWTSLFAGNGVLLCFYSQEWYARQHCPLKNGTLPRSVDHVWHNPVRRNKFKFLIDHPVSLTGAGRDISFLYDVKYVKGETRESAVCPPRTHHALQSRDGVIVPHKPKKLTDTLIPEEFHIVSNTGVSGLECFDDKYTTLLTDSENRLLLFPSMKPNKRIEVVQLNDVMDTMLERAGVENQEYTGPTKMHKLLHILKKEQTIYNTVFHELIRQVSVDCADRGELLSKIRERYVQMLDQIARQMIDFYKDMVTQRMMDQRILEELYNFKNVIEELTRELCLVRAHDIKLTKEAEKAHRDLAQALLDAEKNARIVEEYHDLYTLQRERMESDIKQLMAERDIWSSATYELSVKVIERNKVLLAKRLYLNEKGWNNYTKHFIVLLSSKDTSDLALLQKLTQKWRNLVNKFQQEVEQNEEATRERLQSIKDGLVKWQQFFRNNTEKDILSSHKQKTLESVVPDFKRWLMMLIEDRDKFSGDLLVSKYDSLKIIKRLQENWTDIGLGIFGRHKSMEGNIPPEQKLMEEILKNIARLYKEFEIRINGDNGTSKILPTLISSFEFCSFKLESLLEFPDLLLEEWEGLNEKINEMKSQLDSSLYIIGTVPQYIDMDSGLELQAHIFNMIQQWLLKIGGEINNGNMELQRQMDELHIPMIQWMVNLLILMIPDFPDPDTLINLENSAEKHDVGIAKLELDAMALAKKLSQYSSYLSSCCKELVVAMAVNKASRLEKNPDKELNELEKMKRECYDWITTSSYLLSGLKGRKIQLLTDEEKQQLLGEEDSLKELSDPEARKIHKDIEENMEDKKLEKEKKEESEKEKPSTSTEMEKIIRVIGEDENIHSQPLYGTDALSSWRESANQGTLAPKYLEAMAILDRTQEKLIEVESRARQAEERFDDVNERLHYTIIRNKELEKELEEVLMKYKMKEPEVEEEENEGEREEEKEEEEEEIRPPDRASKSPKKEIQRKEGSKSKLRTKSKTKPK</sequence>
<reference evidence="23 24" key="1">
    <citation type="submission" date="2020-12" db="EMBL/GenBank/DDBJ databases">
        <title>De novo assembly of Tibetan sheep genome.</title>
        <authorList>
            <person name="Li X."/>
        </authorList>
    </citation>
    <scope>NUCLEOTIDE SEQUENCE [LARGE SCALE GENOMIC DNA]</scope>
    <source>
        <tissue evidence="23">Heart</tissue>
    </source>
</reference>
<dbReference type="GO" id="GO:0008203">
    <property type="term" value="P:cholesterol metabolic process"/>
    <property type="evidence" value="ECO:0007669"/>
    <property type="project" value="UniProtKB-KW"/>
</dbReference>
<feature type="transmembrane region" description="Helical" evidence="22">
    <location>
        <begin position="240"/>
        <end position="264"/>
    </location>
</feature>
<evidence type="ECO:0000256" key="9">
    <source>
        <dbReference type="ARBA" id="ARBA00022989"/>
    </source>
</evidence>
<feature type="region of interest" description="Disordered" evidence="21">
    <location>
        <begin position="1293"/>
        <end position="1338"/>
    </location>
</feature>
<keyword evidence="7 22" id="KW-0812">Transmembrane</keyword>
<feature type="transmembrane region" description="Helical" evidence="22">
    <location>
        <begin position="486"/>
        <end position="505"/>
    </location>
</feature>
<dbReference type="PANTHER" id="PTHR23052:SF1">
    <property type="entry name" value="AXONEMAL DYNEIN LIGHT CHAIN DOMAIN-CONTAINING PROTEIN 1"/>
    <property type="match status" value="1"/>
</dbReference>
<evidence type="ECO:0000256" key="15">
    <source>
        <dbReference type="ARBA" id="ARBA00023315"/>
    </source>
</evidence>
<dbReference type="InterPro" id="IPR052845">
    <property type="entry name" value="Axonemal_dynein_LC_domain"/>
</dbReference>
<evidence type="ECO:0000256" key="11">
    <source>
        <dbReference type="ARBA" id="ARBA00023098"/>
    </source>
</evidence>
<feature type="coiled-coil region" evidence="20">
    <location>
        <begin position="806"/>
        <end position="854"/>
    </location>
</feature>
<evidence type="ECO:0000256" key="19">
    <source>
        <dbReference type="PIRSR" id="PIRSR000439-1"/>
    </source>
</evidence>
<feature type="compositionally biased region" description="Basic residues" evidence="21">
    <location>
        <begin position="1485"/>
        <end position="1496"/>
    </location>
</feature>
<comment type="catalytic activity">
    <reaction evidence="17">
        <text>an acyl-CoA + cholesterol = a cholesterol ester + CoA</text>
        <dbReference type="Rhea" id="RHEA:17729"/>
        <dbReference type="ChEBI" id="CHEBI:16113"/>
        <dbReference type="ChEBI" id="CHEBI:17002"/>
        <dbReference type="ChEBI" id="CHEBI:57287"/>
        <dbReference type="ChEBI" id="CHEBI:58342"/>
    </reaction>
    <physiologicalReaction direction="left-to-right" evidence="17">
        <dbReference type="Rhea" id="RHEA:17730"/>
    </physiologicalReaction>
</comment>
<comment type="catalytic activity">
    <reaction evidence="1">
        <text>(5Z,8Z,11Z,14Z)-eicosatetraenoyl-CoA + cholesterol = cholesteryl (5Z,8Z,11Z,14Z)-eicosatetraenoate + CoA</text>
        <dbReference type="Rhea" id="RHEA:42816"/>
        <dbReference type="ChEBI" id="CHEBI:16113"/>
        <dbReference type="ChEBI" id="CHEBI:57287"/>
        <dbReference type="ChEBI" id="CHEBI:57368"/>
        <dbReference type="ChEBI" id="CHEBI:82751"/>
    </reaction>
    <physiologicalReaction direction="left-to-right" evidence="1">
        <dbReference type="Rhea" id="RHEA:42817"/>
    </physiologicalReaction>
</comment>
<evidence type="ECO:0000256" key="6">
    <source>
        <dbReference type="ARBA" id="ARBA00022679"/>
    </source>
</evidence>
<evidence type="ECO:0000256" key="22">
    <source>
        <dbReference type="SAM" id="Phobius"/>
    </source>
</evidence>
<dbReference type="EMBL" id="JAEMGP010000012">
    <property type="protein sequence ID" value="KAG5202520.1"/>
    <property type="molecule type" value="Genomic_DNA"/>
</dbReference>
<feature type="transmembrane region" description="Helical" evidence="22">
    <location>
        <begin position="377"/>
        <end position="405"/>
    </location>
</feature>
<comment type="caution">
    <text evidence="23">The sequence shown here is derived from an EMBL/GenBank/DDBJ whole genome shotgun (WGS) entry which is preliminary data.</text>
</comment>
<comment type="catalytic activity">
    <reaction evidence="16">
        <text>cholesterol + (9Z)-octadecenoyl-CoA = cholesteryl (9Z-octadecenoate) + CoA</text>
        <dbReference type="Rhea" id="RHEA:41436"/>
        <dbReference type="ChEBI" id="CHEBI:16113"/>
        <dbReference type="ChEBI" id="CHEBI:46898"/>
        <dbReference type="ChEBI" id="CHEBI:57287"/>
        <dbReference type="ChEBI" id="CHEBI:57387"/>
    </reaction>
    <physiologicalReaction direction="left-to-right" evidence="16">
        <dbReference type="Rhea" id="RHEA:41437"/>
    </physiologicalReaction>
</comment>
<feature type="transmembrane region" description="Helical" evidence="22">
    <location>
        <begin position="460"/>
        <end position="480"/>
    </location>
</feature>
<evidence type="ECO:0000313" key="24">
    <source>
        <dbReference type="Proteomes" id="UP000664991"/>
    </source>
</evidence>
<proteinExistence type="inferred from homology"/>
<feature type="transmembrane region" description="Helical" evidence="22">
    <location>
        <begin position="198"/>
        <end position="219"/>
    </location>
</feature>
<dbReference type="Pfam" id="PF03062">
    <property type="entry name" value="MBOAT"/>
    <property type="match status" value="1"/>
</dbReference>
<accession>A0A835ZV44</accession>
<keyword evidence="12 22" id="KW-0472">Membrane</keyword>
<evidence type="ECO:0000256" key="1">
    <source>
        <dbReference type="ARBA" id="ARBA00000230"/>
    </source>
</evidence>
<feature type="coiled-coil region" evidence="20">
    <location>
        <begin position="1387"/>
        <end position="1414"/>
    </location>
</feature>
<evidence type="ECO:0000256" key="21">
    <source>
        <dbReference type="SAM" id="MobiDB-lite"/>
    </source>
</evidence>
<evidence type="ECO:0000256" key="3">
    <source>
        <dbReference type="ARBA" id="ARBA00009010"/>
    </source>
</evidence>
<evidence type="ECO:0000256" key="4">
    <source>
        <dbReference type="ARBA" id="ARBA00013232"/>
    </source>
</evidence>
<evidence type="ECO:0000256" key="17">
    <source>
        <dbReference type="ARBA" id="ARBA00048102"/>
    </source>
</evidence>
<keyword evidence="10 20" id="KW-0175">Coiled coil</keyword>
<dbReference type="GO" id="GO:0005789">
    <property type="term" value="C:endoplasmic reticulum membrane"/>
    <property type="evidence" value="ECO:0007669"/>
    <property type="project" value="UniProtKB-SubCell"/>
</dbReference>
<evidence type="ECO:0000256" key="13">
    <source>
        <dbReference type="ARBA" id="ARBA00023166"/>
    </source>
</evidence>
<keyword evidence="13" id="KW-1207">Sterol metabolism</keyword>
<evidence type="ECO:0000256" key="10">
    <source>
        <dbReference type="ARBA" id="ARBA00023054"/>
    </source>
</evidence>
<feature type="active site" evidence="19">
    <location>
        <position position="476"/>
    </location>
</feature>
<comment type="catalytic activity">
    <reaction evidence="18">
        <text>a sterol + a long-chain fatty acyl-CoA = a long-chain 3-hydroxysterol ester + CoA</text>
        <dbReference type="Rhea" id="RHEA:59816"/>
        <dbReference type="ChEBI" id="CHEBI:15889"/>
        <dbReference type="ChEBI" id="CHEBI:57287"/>
        <dbReference type="ChEBI" id="CHEBI:83139"/>
        <dbReference type="ChEBI" id="CHEBI:232093"/>
        <dbReference type="EC" id="2.3.1.26"/>
    </reaction>
    <physiologicalReaction direction="left-to-right" evidence="18">
        <dbReference type="Rhea" id="RHEA:59817"/>
    </physiologicalReaction>
</comment>
<gene>
    <name evidence="23" type="ORF">JEQ12_003910</name>
</gene>
<feature type="transmembrane region" description="Helical" evidence="22">
    <location>
        <begin position="517"/>
        <end position="536"/>
    </location>
</feature>
<evidence type="ECO:0000256" key="2">
    <source>
        <dbReference type="ARBA" id="ARBA00004477"/>
    </source>
</evidence>
<evidence type="ECO:0000256" key="7">
    <source>
        <dbReference type="ARBA" id="ARBA00022692"/>
    </source>
</evidence>
<evidence type="ECO:0000256" key="5">
    <source>
        <dbReference type="ARBA" id="ARBA00022548"/>
    </source>
</evidence>
<feature type="region of interest" description="Disordered" evidence="21">
    <location>
        <begin position="32"/>
        <end position="55"/>
    </location>
</feature>
<evidence type="ECO:0000256" key="18">
    <source>
        <dbReference type="ARBA" id="ARBA00049924"/>
    </source>
</evidence>
<keyword evidence="9 22" id="KW-1133">Transmembrane helix</keyword>
<dbReference type="InterPro" id="IPR014371">
    <property type="entry name" value="Oat_ACAT_DAG_ARE"/>
</dbReference>
<dbReference type="InterPro" id="IPR030687">
    <property type="entry name" value="Sterol_acyltranf_meta"/>
</dbReference>
<evidence type="ECO:0000256" key="20">
    <source>
        <dbReference type="SAM" id="Coils"/>
    </source>
</evidence>
<comment type="similarity">
    <text evidence="3">Belongs to the membrane-bound acyltransferase family. Sterol o-acyltransferase subfamily.</text>
</comment>
<dbReference type="InterPro" id="IPR019347">
    <property type="entry name" value="Axonemal_dynein_light_chain"/>
</dbReference>
<dbReference type="Proteomes" id="UP000664991">
    <property type="component" value="Unassembled WGS sequence"/>
</dbReference>
<comment type="subcellular location">
    <subcellularLocation>
        <location evidence="2">Endoplasmic reticulum membrane</location>
        <topology evidence="2">Multi-pass membrane protein</topology>
    </subcellularLocation>
</comment>
<keyword evidence="11" id="KW-0443">Lipid metabolism</keyword>
<keyword evidence="14" id="KW-0753">Steroid metabolism</keyword>
<feature type="region of interest" description="Disordered" evidence="21">
    <location>
        <begin position="1436"/>
        <end position="1496"/>
    </location>
</feature>
<protein>
    <recommendedName>
        <fullName evidence="4">sterol O-acyltransferase</fullName>
        <ecNumber evidence="4">2.3.1.26</ecNumber>
    </recommendedName>
</protein>
<feature type="compositionally biased region" description="Acidic residues" evidence="21">
    <location>
        <begin position="1442"/>
        <end position="1462"/>
    </location>
</feature>
<name>A0A835ZV44_SHEEP</name>
<feature type="compositionally biased region" description="Basic and acidic residues" evidence="21">
    <location>
        <begin position="1295"/>
        <end position="1338"/>
    </location>
</feature>
<dbReference type="PIRSF" id="PIRSF000439">
    <property type="entry name" value="Oat_ACAT_DAG_ARE"/>
    <property type="match status" value="1"/>
</dbReference>
<dbReference type="Pfam" id="PF10211">
    <property type="entry name" value="Ax_dynein_light"/>
    <property type="match status" value="1"/>
</dbReference>
<keyword evidence="6" id="KW-0808">Transferase</keyword>
<evidence type="ECO:0000256" key="12">
    <source>
        <dbReference type="ARBA" id="ARBA00023136"/>
    </source>
</evidence>
<dbReference type="InterPro" id="IPR004299">
    <property type="entry name" value="MBOAT_fam"/>
</dbReference>
<feature type="transmembrane region" description="Helical" evidence="22">
    <location>
        <begin position="336"/>
        <end position="357"/>
    </location>
</feature>
<evidence type="ECO:0000256" key="14">
    <source>
        <dbReference type="ARBA" id="ARBA00023221"/>
    </source>
</evidence>
<keyword evidence="5" id="KW-0153">Cholesterol metabolism</keyword>
<evidence type="ECO:0000256" key="8">
    <source>
        <dbReference type="ARBA" id="ARBA00022824"/>
    </source>
</evidence>
<dbReference type="GO" id="GO:0042632">
    <property type="term" value="P:cholesterol homeostasis"/>
    <property type="evidence" value="ECO:0007669"/>
    <property type="project" value="InterPro"/>
</dbReference>
<feature type="compositionally biased region" description="Basic and acidic residues" evidence="21">
    <location>
        <begin position="1463"/>
        <end position="1484"/>
    </location>
</feature>
<keyword evidence="15" id="KW-0012">Acyltransferase</keyword>
<feature type="transmembrane region" description="Helical" evidence="22">
    <location>
        <begin position="157"/>
        <end position="178"/>
    </location>
</feature>
<evidence type="ECO:0000313" key="23">
    <source>
        <dbReference type="EMBL" id="KAG5202520.1"/>
    </source>
</evidence>
<evidence type="ECO:0000256" key="16">
    <source>
        <dbReference type="ARBA" id="ARBA00047739"/>
    </source>
</evidence>
<dbReference type="PANTHER" id="PTHR23052">
    <property type="entry name" value="AXONEMAL DYNEIN LIGHT CHAIN DOMAIN-CONTAINING PROTEIN 1"/>
    <property type="match status" value="1"/>
</dbReference>
<organism evidence="23 24">
    <name type="scientific">Ovis aries</name>
    <name type="common">Sheep</name>
    <dbReference type="NCBI Taxonomy" id="9940"/>
    <lineage>
        <taxon>Eukaryota</taxon>
        <taxon>Metazoa</taxon>
        <taxon>Chordata</taxon>
        <taxon>Craniata</taxon>
        <taxon>Vertebrata</taxon>
        <taxon>Euteleostomi</taxon>
        <taxon>Mammalia</taxon>
        <taxon>Eutheria</taxon>
        <taxon>Laurasiatheria</taxon>
        <taxon>Artiodactyla</taxon>
        <taxon>Ruminantia</taxon>
        <taxon>Pecora</taxon>
        <taxon>Bovidae</taxon>
        <taxon>Caprinae</taxon>
        <taxon>Ovis</taxon>
    </lineage>
</organism>
<keyword evidence="8" id="KW-0256">Endoplasmic reticulum</keyword>
<dbReference type="PIRSF" id="PIRSF500230">
    <property type="entry name" value="Sterol_acyltranf_ACAT"/>
    <property type="match status" value="1"/>
</dbReference>